<keyword evidence="3" id="KW-0472">Membrane</keyword>
<keyword evidence="3" id="KW-0812">Transmembrane</keyword>
<dbReference type="AlphaFoldDB" id="A0A7S3T7S2"/>
<keyword evidence="3" id="KW-1133">Transmembrane helix</keyword>
<evidence type="ECO:0000256" key="3">
    <source>
        <dbReference type="SAM" id="Phobius"/>
    </source>
</evidence>
<evidence type="ECO:0000256" key="1">
    <source>
        <dbReference type="ARBA" id="ARBA00022729"/>
    </source>
</evidence>
<feature type="domain" description="Purple acid phosphatase C-terminal" evidence="4">
    <location>
        <begin position="40"/>
        <end position="95"/>
    </location>
</feature>
<proteinExistence type="predicted"/>
<dbReference type="InterPro" id="IPR029052">
    <property type="entry name" value="Metallo-depent_PP-like"/>
</dbReference>
<dbReference type="GO" id="GO:0003993">
    <property type="term" value="F:acid phosphatase activity"/>
    <property type="evidence" value="ECO:0007669"/>
    <property type="project" value="InterPro"/>
</dbReference>
<dbReference type="InterPro" id="IPR039331">
    <property type="entry name" value="PAPs-like"/>
</dbReference>
<protein>
    <recommendedName>
        <fullName evidence="4">Purple acid phosphatase C-terminal domain-containing protein</fullName>
    </recommendedName>
</protein>
<evidence type="ECO:0000259" key="4">
    <source>
        <dbReference type="Pfam" id="PF14008"/>
    </source>
</evidence>
<accession>A0A7S3T7S2</accession>
<organism evidence="5">
    <name type="scientific">Emiliania huxleyi</name>
    <name type="common">Coccolithophore</name>
    <name type="synonym">Pontosphaera huxleyi</name>
    <dbReference type="NCBI Taxonomy" id="2903"/>
    <lineage>
        <taxon>Eukaryota</taxon>
        <taxon>Haptista</taxon>
        <taxon>Haptophyta</taxon>
        <taxon>Prymnesiophyceae</taxon>
        <taxon>Isochrysidales</taxon>
        <taxon>Noelaerhabdaceae</taxon>
        <taxon>Emiliania</taxon>
    </lineage>
</organism>
<dbReference type="InterPro" id="IPR025733">
    <property type="entry name" value="PAPs_C"/>
</dbReference>
<dbReference type="PANTHER" id="PTHR22953">
    <property type="entry name" value="ACID PHOSPHATASE RELATED"/>
    <property type="match status" value="1"/>
</dbReference>
<feature type="compositionally biased region" description="Pro residues" evidence="2">
    <location>
        <begin position="155"/>
        <end position="170"/>
    </location>
</feature>
<dbReference type="PANTHER" id="PTHR22953:SF153">
    <property type="entry name" value="PURPLE ACID PHOSPHATASE"/>
    <property type="match status" value="1"/>
</dbReference>
<reference evidence="5" key="1">
    <citation type="submission" date="2021-01" db="EMBL/GenBank/DDBJ databases">
        <authorList>
            <person name="Corre E."/>
            <person name="Pelletier E."/>
            <person name="Niang G."/>
            <person name="Scheremetjew M."/>
            <person name="Finn R."/>
            <person name="Kale V."/>
            <person name="Holt S."/>
            <person name="Cochrane G."/>
            <person name="Meng A."/>
            <person name="Brown T."/>
            <person name="Cohen L."/>
        </authorList>
    </citation>
    <scope>NUCLEOTIDE SEQUENCE</scope>
    <source>
        <strain evidence="5">379</strain>
    </source>
</reference>
<keyword evidence="1" id="KW-0732">Signal</keyword>
<evidence type="ECO:0000313" key="5">
    <source>
        <dbReference type="EMBL" id="CAE0576372.1"/>
    </source>
</evidence>
<gene>
    <name evidence="5" type="ORF">EHUX00137_LOCUS33686</name>
</gene>
<dbReference type="Pfam" id="PF14008">
    <property type="entry name" value="Metallophos_C"/>
    <property type="match status" value="1"/>
</dbReference>
<evidence type="ECO:0000256" key="2">
    <source>
        <dbReference type="SAM" id="MobiDB-lite"/>
    </source>
</evidence>
<dbReference type="SUPFAM" id="SSF56300">
    <property type="entry name" value="Metallo-dependent phosphatases"/>
    <property type="match status" value="1"/>
</dbReference>
<dbReference type="Gene3D" id="3.60.21.10">
    <property type="match status" value="1"/>
</dbReference>
<name>A0A7S3T7S2_EMIHU</name>
<sequence length="248" mass="26566">MRRDMEPLLFEAGVDLVLSGHVHAYERSRPVYDGCSHPCGPVYLNLGDGGNRESAYVPWREPQPAWSAFRESSFGVGLLTLVNETHARFNWTRAACASLDAAEGHVDWDHRHCFTRTHYGEDNSATRLADTDGAWLVRSADRSCSQPAEGACDPAVPPAAPPPPPPPPPGERFSLEYDVGGRASAAGLGFLVGAAFMAASTALFPRACRRRRQGGGRRQSSDSPNEVRTGQLVGSGGRGAAGVQILDV</sequence>
<feature type="region of interest" description="Disordered" evidence="2">
    <location>
        <begin position="146"/>
        <end position="171"/>
    </location>
</feature>
<dbReference type="EMBL" id="HBIR01043172">
    <property type="protein sequence ID" value="CAE0576372.1"/>
    <property type="molecule type" value="Transcribed_RNA"/>
</dbReference>
<feature type="transmembrane region" description="Helical" evidence="3">
    <location>
        <begin position="183"/>
        <end position="204"/>
    </location>
</feature>
<feature type="region of interest" description="Disordered" evidence="2">
    <location>
        <begin position="211"/>
        <end position="241"/>
    </location>
</feature>